<dbReference type="InterPro" id="IPR005252">
    <property type="entry name" value="CoaBC"/>
</dbReference>
<dbReference type="Gene3D" id="3.40.50.1950">
    <property type="entry name" value="Flavin prenyltransferase-like"/>
    <property type="match status" value="1"/>
</dbReference>
<evidence type="ECO:0000313" key="8">
    <source>
        <dbReference type="Proteomes" id="UP001465153"/>
    </source>
</evidence>
<protein>
    <recommendedName>
        <fullName evidence="3">Coenzyme A biosynthesis bifunctional protein CoaBC</fullName>
    </recommendedName>
    <alternativeName>
        <fullName evidence="3">DNA/pantothenate metabolism flavoprotein</fullName>
    </alternativeName>
    <alternativeName>
        <fullName evidence="3">Phosphopantothenoylcysteine synthetase/decarboxylase</fullName>
        <shortName evidence="3">PPCS-PPCDC</shortName>
    </alternativeName>
    <domain>
        <recommendedName>
            <fullName evidence="3">Phosphopantothenoylcysteine decarboxylase</fullName>
            <shortName evidence="3">PPC decarboxylase</shortName>
            <shortName evidence="3">PPC-DC</shortName>
            <ecNumber evidence="3">4.1.1.36</ecNumber>
        </recommendedName>
        <alternativeName>
            <fullName evidence="3">CoaC</fullName>
        </alternativeName>
    </domain>
    <domain>
        <recommendedName>
            <fullName evidence="3">Phosphopantothenate--cysteine ligase</fullName>
            <ecNumber evidence="3">6.3.2.5</ecNumber>
        </recommendedName>
        <alternativeName>
            <fullName evidence="3">CoaB</fullName>
        </alternativeName>
        <alternativeName>
            <fullName evidence="3">Phosphopantothenoylcysteine synthetase</fullName>
            <shortName evidence="3">PPC synthetase</shortName>
            <shortName evidence="3">PPC-S</shortName>
        </alternativeName>
    </domain>
</protein>
<evidence type="ECO:0000256" key="4">
    <source>
        <dbReference type="RuleBase" id="RU364078"/>
    </source>
</evidence>
<comment type="cofactor">
    <cofactor evidence="3">
        <name>FMN</name>
        <dbReference type="ChEBI" id="CHEBI:58210"/>
    </cofactor>
    <text evidence="3">Binds 1 FMN per subunit.</text>
</comment>
<dbReference type="SUPFAM" id="SSF52507">
    <property type="entry name" value="Homo-oligomeric flavin-containing Cys decarboxylases, HFCD"/>
    <property type="match status" value="1"/>
</dbReference>
<keyword evidence="3" id="KW-0511">Multifunctional enzyme</keyword>
<comment type="function">
    <text evidence="3">Catalyzes two sequential steps in the biosynthesis of coenzyme A. In the first step cysteine is conjugated to 4'-phosphopantothenate to form 4-phosphopantothenoylcysteine. In the second step the latter compound is decarboxylated to form 4'-phosphopantotheine.</text>
</comment>
<name>A0ABQ0A618_9GAMM</name>
<dbReference type="Pfam" id="PF04127">
    <property type="entry name" value="DFP"/>
    <property type="match status" value="1"/>
</dbReference>
<comment type="catalytic activity">
    <reaction evidence="3 4">
        <text>N-[(R)-4-phosphopantothenoyl]-L-cysteine + H(+) = (R)-4'-phosphopantetheine + CO2</text>
        <dbReference type="Rhea" id="RHEA:16793"/>
        <dbReference type="ChEBI" id="CHEBI:15378"/>
        <dbReference type="ChEBI" id="CHEBI:16526"/>
        <dbReference type="ChEBI" id="CHEBI:59458"/>
        <dbReference type="ChEBI" id="CHEBI:61723"/>
        <dbReference type="EC" id="4.1.1.36"/>
    </reaction>
</comment>
<dbReference type="EMBL" id="BAABWN010000002">
    <property type="protein sequence ID" value="GAA6167098.1"/>
    <property type="molecule type" value="Genomic_DNA"/>
</dbReference>
<dbReference type="SUPFAM" id="SSF102645">
    <property type="entry name" value="CoaB-like"/>
    <property type="match status" value="1"/>
</dbReference>
<keyword evidence="1 3" id="KW-0210">Decarboxylase</keyword>
<proteinExistence type="inferred from homology"/>
<feature type="binding site" evidence="3">
    <location>
        <position position="355"/>
    </location>
    <ligand>
        <name>CTP</name>
        <dbReference type="ChEBI" id="CHEBI:37563"/>
    </ligand>
</feature>
<comment type="cofactor">
    <cofactor evidence="3">
        <name>Mg(2+)</name>
        <dbReference type="ChEBI" id="CHEBI:18420"/>
    </cofactor>
</comment>
<dbReference type="HAMAP" id="MF_02225">
    <property type="entry name" value="CoaBC"/>
    <property type="match status" value="1"/>
</dbReference>
<comment type="similarity">
    <text evidence="3 4">In the N-terminal section; belongs to the HFCD (homo-oligomeric flavin containing Cys decarboxylase) superfamily.</text>
</comment>
<feature type="binding site" evidence="3">
    <location>
        <position position="351"/>
    </location>
    <ligand>
        <name>CTP</name>
        <dbReference type="ChEBI" id="CHEBI:37563"/>
    </ligand>
</feature>
<feature type="region of interest" description="Phosphopantothenoylcysteine decarboxylase" evidence="3">
    <location>
        <begin position="1"/>
        <end position="202"/>
    </location>
</feature>
<dbReference type="PANTHER" id="PTHR14359:SF6">
    <property type="entry name" value="PHOSPHOPANTOTHENOYLCYSTEINE DECARBOXYLASE"/>
    <property type="match status" value="1"/>
</dbReference>
<comment type="catalytic activity">
    <reaction evidence="3 4">
        <text>(R)-4'-phosphopantothenate + L-cysteine + CTP = N-[(R)-4-phosphopantothenoyl]-L-cysteine + CMP + diphosphate + H(+)</text>
        <dbReference type="Rhea" id="RHEA:19397"/>
        <dbReference type="ChEBI" id="CHEBI:10986"/>
        <dbReference type="ChEBI" id="CHEBI:15378"/>
        <dbReference type="ChEBI" id="CHEBI:33019"/>
        <dbReference type="ChEBI" id="CHEBI:35235"/>
        <dbReference type="ChEBI" id="CHEBI:37563"/>
        <dbReference type="ChEBI" id="CHEBI:59458"/>
        <dbReference type="ChEBI" id="CHEBI:60377"/>
        <dbReference type="EC" id="6.3.2.5"/>
    </reaction>
</comment>
<dbReference type="Proteomes" id="UP001465153">
    <property type="component" value="Unassembled WGS sequence"/>
</dbReference>
<keyword evidence="3 4" id="KW-0285">Flavoprotein</keyword>
<evidence type="ECO:0000259" key="6">
    <source>
        <dbReference type="Pfam" id="PF04127"/>
    </source>
</evidence>
<dbReference type="Gene3D" id="3.40.50.10300">
    <property type="entry name" value="CoaB-like"/>
    <property type="match status" value="1"/>
</dbReference>
<dbReference type="Pfam" id="PF02441">
    <property type="entry name" value="Flavoprotein"/>
    <property type="match status" value="1"/>
</dbReference>
<comment type="pathway">
    <text evidence="3 4">Cofactor biosynthesis; coenzyme A biosynthesis; CoA from (R)-pantothenate: step 2/5.</text>
</comment>
<comment type="pathway">
    <text evidence="3 4">Cofactor biosynthesis; coenzyme A biosynthesis; CoA from (R)-pantothenate: step 3/5.</text>
</comment>
<reference evidence="7 8" key="1">
    <citation type="submission" date="2024-04" db="EMBL/GenBank/DDBJ databases">
        <title>Draft genome sequence of Sessilibacter corallicola NBRC 116591.</title>
        <authorList>
            <person name="Miyakawa T."/>
            <person name="Kusuya Y."/>
            <person name="Miura T."/>
        </authorList>
    </citation>
    <scope>NUCLEOTIDE SEQUENCE [LARGE SCALE GENOMIC DNA]</scope>
    <source>
        <strain evidence="7 8">KU-00831-HH</strain>
    </source>
</reference>
<feature type="region of interest" description="Phosphopantothenate--cysteine ligase" evidence="3">
    <location>
        <begin position="203"/>
        <end position="415"/>
    </location>
</feature>
<evidence type="ECO:0000256" key="3">
    <source>
        <dbReference type="HAMAP-Rule" id="MF_02225"/>
    </source>
</evidence>
<dbReference type="InterPro" id="IPR036551">
    <property type="entry name" value="Flavin_trans-like"/>
</dbReference>
<feature type="active site" description="Proton donor" evidence="3">
    <location>
        <position position="162"/>
    </location>
</feature>
<comment type="similarity">
    <text evidence="3 4">In the C-terminal section; belongs to the PPC synthetase family.</text>
</comment>
<sequence>MSQTRKLENKKILLGVTGGIAAYKAAELSRRLQDHGAEITVAMTKAAQTFVTPLTFQALTGNPVHTELLDPQAEAGMGHIELARWADLVLVVPASADFIARLVHGFGDDLLTTLCLARRAPLAVAPAMNQAMWTNKTTQNNIAKLAELDIKQFGPAQGDQACGDVGYGRLMEIPDIVNSVIDHFDDEAVDEPSQPSILSGKKVLLTAGPTREAIDPVRYITNHSSGKMGYALATAAAKAGAEVTLISGPTNLPDPKGVTTVRINTALEMQAAVMERVDESDVFIGSAAVADYRPASVAEQKIKKTQDKDDMTIELVKNPDIIAGVAGCTNKPFTVGFAAETNDVAQYAQSKLERKNLDMIVANDVSRKDIGFNSDQNEVTVFWPNGHQALPNLAKGTLAETLISLIEKRLSETTQ</sequence>
<keyword evidence="3 4" id="KW-0436">Ligase</keyword>
<dbReference type="EC" id="6.3.2.5" evidence="3"/>
<dbReference type="RefSeq" id="WP_353301824.1">
    <property type="nucleotide sequence ID" value="NZ_BAABWN010000002.1"/>
</dbReference>
<feature type="binding site" evidence="3">
    <location>
        <begin position="319"/>
        <end position="322"/>
    </location>
    <ligand>
        <name>CTP</name>
        <dbReference type="ChEBI" id="CHEBI:37563"/>
    </ligand>
</feature>
<evidence type="ECO:0000256" key="2">
    <source>
        <dbReference type="ARBA" id="ARBA00023239"/>
    </source>
</evidence>
<comment type="function">
    <text evidence="4">Catalyzes two steps in the biosynthesis of coenzyme A. In the first step cysteine is conjugated to 4'-phosphopantothenate to form 4-phosphopantothenoylcysteine, in the latter compound is decarboxylated to form 4'-phosphopantotheine.</text>
</comment>
<dbReference type="InterPro" id="IPR007085">
    <property type="entry name" value="DNA/pantothenate-metab_flavo_C"/>
</dbReference>
<dbReference type="InterPro" id="IPR003382">
    <property type="entry name" value="Flavoprotein"/>
</dbReference>
<dbReference type="InterPro" id="IPR035929">
    <property type="entry name" value="CoaB-like_sf"/>
</dbReference>
<feature type="domain" description="DNA/pantothenate metabolism flavoprotein C-terminal" evidence="6">
    <location>
        <begin position="198"/>
        <end position="408"/>
    </location>
</feature>
<evidence type="ECO:0000259" key="5">
    <source>
        <dbReference type="Pfam" id="PF02441"/>
    </source>
</evidence>
<feature type="binding site" evidence="3">
    <location>
        <position position="301"/>
    </location>
    <ligand>
        <name>CTP</name>
        <dbReference type="ChEBI" id="CHEBI:37563"/>
    </ligand>
</feature>
<dbReference type="GO" id="GO:0016874">
    <property type="term" value="F:ligase activity"/>
    <property type="evidence" value="ECO:0007669"/>
    <property type="project" value="UniProtKB-KW"/>
</dbReference>
<gene>
    <name evidence="3 7" type="primary">coaBC</name>
    <name evidence="7" type="ORF">NBRC116591_09080</name>
</gene>
<feature type="domain" description="Flavoprotein" evidence="5">
    <location>
        <begin position="10"/>
        <end position="184"/>
    </location>
</feature>
<organism evidence="7 8">
    <name type="scientific">Sessilibacter corallicola</name>
    <dbReference type="NCBI Taxonomy" id="2904075"/>
    <lineage>
        <taxon>Bacteria</taxon>
        <taxon>Pseudomonadati</taxon>
        <taxon>Pseudomonadota</taxon>
        <taxon>Gammaproteobacteria</taxon>
        <taxon>Cellvibrionales</taxon>
        <taxon>Cellvibrionaceae</taxon>
        <taxon>Sessilibacter</taxon>
    </lineage>
</organism>
<keyword evidence="3 4" id="KW-0288">FMN</keyword>
<keyword evidence="3" id="KW-0460">Magnesium</keyword>
<dbReference type="NCBIfam" id="TIGR00521">
    <property type="entry name" value="coaBC_dfp"/>
    <property type="match status" value="1"/>
</dbReference>
<evidence type="ECO:0000256" key="1">
    <source>
        <dbReference type="ARBA" id="ARBA00022793"/>
    </source>
</evidence>
<comment type="caution">
    <text evidence="3">Lacks conserved residue(s) required for the propagation of feature annotation.</text>
</comment>
<keyword evidence="3" id="KW-0479">Metal-binding</keyword>
<dbReference type="EC" id="4.1.1.36" evidence="3"/>
<evidence type="ECO:0000313" key="7">
    <source>
        <dbReference type="EMBL" id="GAA6167098.1"/>
    </source>
</evidence>
<feature type="binding site" evidence="3">
    <location>
        <position position="291"/>
    </location>
    <ligand>
        <name>CTP</name>
        <dbReference type="ChEBI" id="CHEBI:37563"/>
    </ligand>
</feature>
<dbReference type="PANTHER" id="PTHR14359">
    <property type="entry name" value="HOMO-OLIGOMERIC FLAVIN CONTAINING CYS DECARBOXYLASE FAMILY"/>
    <property type="match status" value="1"/>
</dbReference>
<feature type="binding site" evidence="3">
    <location>
        <position position="337"/>
    </location>
    <ligand>
        <name>CTP</name>
        <dbReference type="ChEBI" id="CHEBI:37563"/>
    </ligand>
</feature>
<comment type="caution">
    <text evidence="7">The sequence shown here is derived from an EMBL/GenBank/DDBJ whole genome shotgun (WGS) entry which is preliminary data.</text>
</comment>
<keyword evidence="2 3" id="KW-0456">Lyase</keyword>
<keyword evidence="8" id="KW-1185">Reference proteome</keyword>
<accession>A0ABQ0A618</accession>